<evidence type="ECO:0000256" key="1">
    <source>
        <dbReference type="ARBA" id="ARBA00006484"/>
    </source>
</evidence>
<dbReference type="SUPFAM" id="SSF51735">
    <property type="entry name" value="NAD(P)-binding Rossmann-fold domains"/>
    <property type="match status" value="1"/>
</dbReference>
<dbReference type="AlphaFoldDB" id="A0A7S0Y6Q1"/>
<dbReference type="PRINTS" id="PR00080">
    <property type="entry name" value="SDRFAMILY"/>
</dbReference>
<evidence type="ECO:0000256" key="3">
    <source>
        <dbReference type="ARBA" id="ARBA00023002"/>
    </source>
</evidence>
<keyword evidence="3" id="KW-0560">Oxidoreductase</keyword>
<dbReference type="Gene3D" id="3.40.50.720">
    <property type="entry name" value="NAD(P)-binding Rossmann-like Domain"/>
    <property type="match status" value="1"/>
</dbReference>
<dbReference type="PANTHER" id="PTHR43618">
    <property type="entry name" value="7-ALPHA-HYDROXYSTEROID DEHYDROGENASE"/>
    <property type="match status" value="1"/>
</dbReference>
<accession>A0A7S0Y6Q1</accession>
<gene>
    <name evidence="4" type="ORF">PDEL1432_LOCUS3265</name>
</gene>
<dbReference type="InterPro" id="IPR036291">
    <property type="entry name" value="NAD(P)-bd_dom_sf"/>
</dbReference>
<evidence type="ECO:0000313" key="4">
    <source>
        <dbReference type="EMBL" id="CAD8763225.1"/>
    </source>
</evidence>
<dbReference type="PANTHER" id="PTHR43618:SF8">
    <property type="entry name" value="7ALPHA-HYDROXYSTEROID DEHYDROGENASE"/>
    <property type="match status" value="1"/>
</dbReference>
<organism evidence="4">
    <name type="scientific">Pseudo-nitzschia delicatissima</name>
    <dbReference type="NCBI Taxonomy" id="44447"/>
    <lineage>
        <taxon>Eukaryota</taxon>
        <taxon>Sar</taxon>
        <taxon>Stramenopiles</taxon>
        <taxon>Ochrophyta</taxon>
        <taxon>Bacillariophyta</taxon>
        <taxon>Bacillariophyceae</taxon>
        <taxon>Bacillariophycidae</taxon>
        <taxon>Bacillariales</taxon>
        <taxon>Bacillariaceae</taxon>
        <taxon>Pseudo-nitzschia</taxon>
    </lineage>
</organism>
<dbReference type="FunFam" id="3.40.50.720:FF:000084">
    <property type="entry name" value="Short-chain dehydrogenase reductase"/>
    <property type="match status" value="1"/>
</dbReference>
<keyword evidence="2" id="KW-0521">NADP</keyword>
<dbReference type="PRINTS" id="PR00081">
    <property type="entry name" value="GDHRDH"/>
</dbReference>
<dbReference type="EMBL" id="HBFL01004550">
    <property type="protein sequence ID" value="CAD8763225.1"/>
    <property type="molecule type" value="Transcribed_RNA"/>
</dbReference>
<evidence type="ECO:0000256" key="2">
    <source>
        <dbReference type="ARBA" id="ARBA00022857"/>
    </source>
</evidence>
<dbReference type="GO" id="GO:0016491">
    <property type="term" value="F:oxidoreductase activity"/>
    <property type="evidence" value="ECO:0007669"/>
    <property type="project" value="UniProtKB-KW"/>
</dbReference>
<reference evidence="4" key="1">
    <citation type="submission" date="2021-01" db="EMBL/GenBank/DDBJ databases">
        <authorList>
            <person name="Corre E."/>
            <person name="Pelletier E."/>
            <person name="Niang G."/>
            <person name="Scheremetjew M."/>
            <person name="Finn R."/>
            <person name="Kale V."/>
            <person name="Holt S."/>
            <person name="Cochrane G."/>
            <person name="Meng A."/>
            <person name="Brown T."/>
            <person name="Cohen L."/>
        </authorList>
    </citation>
    <scope>NUCLEOTIDE SEQUENCE</scope>
    <source>
        <strain evidence="4">UNC1205</strain>
    </source>
</reference>
<comment type="similarity">
    <text evidence="1">Belongs to the short-chain dehydrogenases/reductases (SDR) family.</text>
</comment>
<dbReference type="Pfam" id="PF13561">
    <property type="entry name" value="adh_short_C2"/>
    <property type="match status" value="1"/>
</dbReference>
<dbReference type="InterPro" id="IPR002347">
    <property type="entry name" value="SDR_fam"/>
</dbReference>
<protein>
    <submittedName>
        <fullName evidence="4">Uncharacterized protein</fullName>
    </submittedName>
</protein>
<dbReference type="InterPro" id="IPR052178">
    <property type="entry name" value="Sec_Metab_Biosynth_SDR"/>
</dbReference>
<proteinExistence type="inferred from homology"/>
<name>A0A7S0Y6Q1_9STRA</name>
<sequence>MVTASAILRSGATINPLIGSLFSVQGKNVLITGGSRGIGLMIAKNFVQAGANVLLTSRSEDACREAAESIQPTPQFVVSNVSNRAGCEALAEHASKVFDNKLDVLINNAGASWGEPIDRKSGRANWGFDKVLDLNVKGVFYLSRACLPMLEKGATPENPSRIINVGSVVGMVPQAAPTHAYDVSKAAVHQLTKKLASDLAPRSITVNALAPGFVATRMSKGLGTWGATEEIISKGIPLKRMGNEDDMAGACLYLSSRAGAWCTGVILNVDGGTVGALQIDLGAHL</sequence>